<comment type="similarity">
    <text evidence="3">Belongs to the precorrin methyltransferase family.</text>
</comment>
<dbReference type="AlphaFoldDB" id="E1RHX0"/>
<dbReference type="EMBL" id="CP002117">
    <property type="protein sequence ID" value="ADN36508.1"/>
    <property type="molecule type" value="Genomic_DNA"/>
</dbReference>
<evidence type="ECO:0000259" key="4">
    <source>
        <dbReference type="Pfam" id="PF00590"/>
    </source>
</evidence>
<dbReference type="NCBIfam" id="NF004060">
    <property type="entry name" value="PRK05576.1-3"/>
    <property type="match status" value="1"/>
</dbReference>
<evidence type="ECO:0000256" key="3">
    <source>
        <dbReference type="PIRNR" id="PIRNR036427"/>
    </source>
</evidence>
<protein>
    <submittedName>
        <fullName evidence="5">Uroporphyrin-III C/tetrapyrrole (Corrin/Porphyrin) methyltransferase</fullName>
    </submittedName>
</protein>
<dbReference type="SUPFAM" id="SSF53790">
    <property type="entry name" value="Tetrapyrrole methylase"/>
    <property type="match status" value="1"/>
</dbReference>
<dbReference type="Proteomes" id="UP000006565">
    <property type="component" value="Chromosome"/>
</dbReference>
<evidence type="ECO:0000313" key="6">
    <source>
        <dbReference type="Proteomes" id="UP000006565"/>
    </source>
</evidence>
<gene>
    <name evidence="5" type="ordered locus">Mpet_1755</name>
</gene>
<evidence type="ECO:0000313" key="5">
    <source>
        <dbReference type="EMBL" id="ADN36508.1"/>
    </source>
</evidence>
<dbReference type="STRING" id="679926.Mpet_1755"/>
<dbReference type="GO" id="GO:0030788">
    <property type="term" value="F:precorrin-2 C20-methyltransferase activity"/>
    <property type="evidence" value="ECO:0007669"/>
    <property type="project" value="InterPro"/>
</dbReference>
<dbReference type="InterPro" id="IPR035996">
    <property type="entry name" value="4pyrrol_Methylase_sf"/>
</dbReference>
<organism evidence="5 6">
    <name type="scientific">Methanolacinia petrolearia (strain DSM 11571 / OCM 486 / SEBR 4847)</name>
    <name type="common">Methanoplanus petrolearius</name>
    <dbReference type="NCBI Taxonomy" id="679926"/>
    <lineage>
        <taxon>Archaea</taxon>
        <taxon>Methanobacteriati</taxon>
        <taxon>Methanobacteriota</taxon>
        <taxon>Stenosarchaea group</taxon>
        <taxon>Methanomicrobia</taxon>
        <taxon>Methanomicrobiales</taxon>
        <taxon>Methanomicrobiaceae</taxon>
        <taxon>Methanolacinia</taxon>
    </lineage>
</organism>
<dbReference type="GeneID" id="9744230"/>
<dbReference type="Pfam" id="PF00590">
    <property type="entry name" value="TP_methylase"/>
    <property type="match status" value="1"/>
</dbReference>
<keyword evidence="5" id="KW-0489">Methyltransferase</keyword>
<dbReference type="InterPro" id="IPR012382">
    <property type="entry name" value="CobI/CbiL"/>
</dbReference>
<evidence type="ECO:0000256" key="2">
    <source>
        <dbReference type="ARBA" id="ARBA00022573"/>
    </source>
</evidence>
<comment type="pathway">
    <text evidence="1">Cofactor biosynthesis; adenosylcobalamin biosynthesis.</text>
</comment>
<dbReference type="InterPro" id="IPR000878">
    <property type="entry name" value="4pyrrol_Mease"/>
</dbReference>
<keyword evidence="6" id="KW-1185">Reference proteome</keyword>
<dbReference type="PANTHER" id="PTHR43467">
    <property type="entry name" value="COBALT-PRECORRIN-2 C(20)-METHYLTRANSFERASE"/>
    <property type="match status" value="1"/>
</dbReference>
<reference evidence="5 6" key="1">
    <citation type="journal article" date="2010" name="Stand. Genomic Sci.">
        <title>Complete genome sequence of Methanoplanus petrolearius type strain (SEBR 4847).</title>
        <authorList>
            <person name="Brambilla E."/>
            <person name="Djao O.D."/>
            <person name="Daligault H."/>
            <person name="Lapidus A."/>
            <person name="Lucas S."/>
            <person name="Hammon N."/>
            <person name="Nolan M."/>
            <person name="Tice H."/>
            <person name="Cheng J.F."/>
            <person name="Han C."/>
            <person name="Tapia R."/>
            <person name="Goodwin L."/>
            <person name="Pitluck S."/>
            <person name="Liolios K."/>
            <person name="Ivanova N."/>
            <person name="Mavromatis K."/>
            <person name="Mikhailova N."/>
            <person name="Pati A."/>
            <person name="Chen A."/>
            <person name="Palaniappan K."/>
            <person name="Land M."/>
            <person name="Hauser L."/>
            <person name="Chang Y.J."/>
            <person name="Jeffries C.D."/>
            <person name="Rohde M."/>
            <person name="Spring S."/>
            <person name="Sikorski J."/>
            <person name="Goker M."/>
            <person name="Woyke T."/>
            <person name="Bristow J."/>
            <person name="Eisen J.A."/>
            <person name="Markowitz V."/>
            <person name="Hugenholtz P."/>
            <person name="Kyrpides N.C."/>
            <person name="Klenk H.P."/>
        </authorList>
    </citation>
    <scope>NUCLEOTIDE SEQUENCE [LARGE SCALE GENOMIC DNA]</scope>
    <source>
        <strain evidence="6">DSM 11571 / OCM 486 / SEBR 4847</strain>
    </source>
</reference>
<accession>E1RHX0</accession>
<dbReference type="RefSeq" id="WP_013329685.1">
    <property type="nucleotide sequence ID" value="NC_014507.1"/>
</dbReference>
<dbReference type="HOGENOM" id="CLU_076014_2_0_2"/>
<dbReference type="OrthoDB" id="23546at2157"/>
<proteinExistence type="inferred from homology"/>
<dbReference type="GO" id="GO:0009236">
    <property type="term" value="P:cobalamin biosynthetic process"/>
    <property type="evidence" value="ECO:0007669"/>
    <property type="project" value="UniProtKB-UniRule"/>
</dbReference>
<sequence length="202" mass="22311">MLVAVGIGPGDPELLTVKAVRLIQEADQVFVPGKVAKEIISPYRKDPVVLSFPMTDDQEYIKRCIEENADKIAPVAKNGLAVFCILGDPNFYGTFGRLCSVLDEKYPEIEYETVPGVSSITALASAAGIYINGGIEISDGSETDCRILLKVRKPRQKAEELKKEGYSNFILAERMYMSGQRIYRNDSLPEESAYFSVLFAGK</sequence>
<dbReference type="KEGG" id="mpi:Mpet_1755"/>
<dbReference type="CDD" id="cd11645">
    <property type="entry name" value="Precorrin_2_C20_MT"/>
    <property type="match status" value="1"/>
</dbReference>
<keyword evidence="5" id="KW-0808">Transferase</keyword>
<dbReference type="GO" id="GO:0032259">
    <property type="term" value="P:methylation"/>
    <property type="evidence" value="ECO:0007669"/>
    <property type="project" value="UniProtKB-KW"/>
</dbReference>
<dbReference type="eggNOG" id="arCOG00648">
    <property type="taxonomic scope" value="Archaea"/>
</dbReference>
<feature type="domain" description="Tetrapyrrole methylase" evidence="4">
    <location>
        <begin position="1"/>
        <end position="141"/>
    </location>
</feature>
<keyword evidence="2" id="KW-0169">Cobalamin biosynthesis</keyword>
<dbReference type="Gene3D" id="3.40.1010.10">
    <property type="entry name" value="Cobalt-precorrin-4 Transmethylase, Domain 1"/>
    <property type="match status" value="1"/>
</dbReference>
<dbReference type="PIRSF" id="PIRSF036427">
    <property type="entry name" value="Precrrn-2_mtase"/>
    <property type="match status" value="1"/>
</dbReference>
<name>E1RHX0_METP4</name>
<dbReference type="InterPro" id="IPR014777">
    <property type="entry name" value="4pyrrole_Mease_sub1"/>
</dbReference>
<dbReference type="PANTHER" id="PTHR43467:SF2">
    <property type="entry name" value="COBALT-PRECORRIN-2 C(20)-METHYLTRANSFERASE"/>
    <property type="match status" value="1"/>
</dbReference>
<evidence type="ECO:0000256" key="1">
    <source>
        <dbReference type="ARBA" id="ARBA00004953"/>
    </source>
</evidence>